<evidence type="ECO:0000313" key="3">
    <source>
        <dbReference type="Proteomes" id="UP001500973"/>
    </source>
</evidence>
<organism evidence="2 3">
    <name type="scientific">Streptomyces thermospinosisporus</name>
    <dbReference type="NCBI Taxonomy" id="161482"/>
    <lineage>
        <taxon>Bacteria</taxon>
        <taxon>Bacillati</taxon>
        <taxon>Actinomycetota</taxon>
        <taxon>Actinomycetes</taxon>
        <taxon>Kitasatosporales</taxon>
        <taxon>Streptomycetaceae</taxon>
        <taxon>Streptomyces</taxon>
    </lineage>
</organism>
<name>A0ABN1Z4Z5_9ACTN</name>
<dbReference type="RefSeq" id="WP_344015549.1">
    <property type="nucleotide sequence ID" value="NZ_BAAAIZ010000090.1"/>
</dbReference>
<proteinExistence type="predicted"/>
<dbReference type="EMBL" id="BAAAIZ010000090">
    <property type="protein sequence ID" value="GAA1431826.1"/>
    <property type="molecule type" value="Genomic_DNA"/>
</dbReference>
<sequence>MATNTNHPTATYIRTTDIPLNELTPFPGNAKHGDIDQIRASLRRNGQYRSLVVRAIPDGPLTVLAGNHTLKALAAEGHTTARCELILCDDDTARRINLADNRTADLGTYDNDALAELLSYLEGDYDGTGYTAATADYLLHYPDPDDPATGTAPTSAPISRPGDTWQLGPHTLACGDTDLHTADHLCRHYQETTGEPPVHAATGELRDFTT</sequence>
<protein>
    <recommendedName>
        <fullName evidence="4">ParB N-terminal domain-containing protein</fullName>
    </recommendedName>
</protein>
<reference evidence="2 3" key="1">
    <citation type="journal article" date="2019" name="Int. J. Syst. Evol. Microbiol.">
        <title>The Global Catalogue of Microorganisms (GCM) 10K type strain sequencing project: providing services to taxonomists for standard genome sequencing and annotation.</title>
        <authorList>
            <consortium name="The Broad Institute Genomics Platform"/>
            <consortium name="The Broad Institute Genome Sequencing Center for Infectious Disease"/>
            <person name="Wu L."/>
            <person name="Ma J."/>
        </authorList>
    </citation>
    <scope>NUCLEOTIDE SEQUENCE [LARGE SCALE GENOMIC DNA]</scope>
    <source>
        <strain evidence="2 3">JCM 11756</strain>
    </source>
</reference>
<evidence type="ECO:0000256" key="1">
    <source>
        <dbReference type="SAM" id="MobiDB-lite"/>
    </source>
</evidence>
<dbReference type="Gene3D" id="3.90.1530.10">
    <property type="entry name" value="Conserved hypothetical protein from pyrococcus furiosus pfu- 392566-001, ParB domain"/>
    <property type="match status" value="1"/>
</dbReference>
<gene>
    <name evidence="2" type="ORF">GCM10009601_51640</name>
</gene>
<comment type="caution">
    <text evidence="2">The sequence shown here is derived from an EMBL/GenBank/DDBJ whole genome shotgun (WGS) entry which is preliminary data.</text>
</comment>
<dbReference type="Proteomes" id="UP001500973">
    <property type="component" value="Unassembled WGS sequence"/>
</dbReference>
<evidence type="ECO:0000313" key="2">
    <source>
        <dbReference type="EMBL" id="GAA1431826.1"/>
    </source>
</evidence>
<accession>A0ABN1Z4Z5</accession>
<feature type="compositionally biased region" description="Low complexity" evidence="1">
    <location>
        <begin position="147"/>
        <end position="157"/>
    </location>
</feature>
<dbReference type="InterPro" id="IPR036086">
    <property type="entry name" value="ParB/Sulfiredoxin_sf"/>
</dbReference>
<feature type="region of interest" description="Disordered" evidence="1">
    <location>
        <begin position="144"/>
        <end position="169"/>
    </location>
</feature>
<evidence type="ECO:0008006" key="4">
    <source>
        <dbReference type="Google" id="ProtNLM"/>
    </source>
</evidence>
<dbReference type="SUPFAM" id="SSF110849">
    <property type="entry name" value="ParB/Sulfiredoxin"/>
    <property type="match status" value="1"/>
</dbReference>
<keyword evidence="3" id="KW-1185">Reference proteome</keyword>